<evidence type="ECO:0000313" key="4">
    <source>
        <dbReference type="EMBL" id="SNV71767.1"/>
    </source>
</evidence>
<accession>A0A239Y7D0</accession>
<dbReference type="GO" id="GO:0006310">
    <property type="term" value="P:DNA recombination"/>
    <property type="evidence" value="ECO:0007669"/>
    <property type="project" value="UniProtKB-KW"/>
</dbReference>
<dbReference type="AlphaFoldDB" id="A0A239Y7D0"/>
<name>A0A239Y7D0_9FIRM</name>
<dbReference type="GO" id="GO:0004803">
    <property type="term" value="F:transposase activity"/>
    <property type="evidence" value="ECO:0007669"/>
    <property type="project" value="TreeGrafter"/>
</dbReference>
<dbReference type="EMBL" id="LT906470">
    <property type="protein sequence ID" value="SNV71767.1"/>
    <property type="molecule type" value="Genomic_DNA"/>
</dbReference>
<dbReference type="PANTHER" id="PTHR10948:SF23">
    <property type="entry name" value="TRANSPOSASE INSI FOR INSERTION SEQUENCE ELEMENT IS30A-RELATED"/>
    <property type="match status" value="1"/>
</dbReference>
<dbReference type="InterPro" id="IPR053392">
    <property type="entry name" value="Transposase_IS30-like"/>
</dbReference>
<dbReference type="InterPro" id="IPR051917">
    <property type="entry name" value="Transposase-Integrase"/>
</dbReference>
<evidence type="ECO:0000313" key="3">
    <source>
        <dbReference type="EMBL" id="SNV54590.1"/>
    </source>
</evidence>
<dbReference type="GO" id="GO:0005829">
    <property type="term" value="C:cytosol"/>
    <property type="evidence" value="ECO:0007669"/>
    <property type="project" value="TreeGrafter"/>
</dbReference>
<evidence type="ECO:0000313" key="5">
    <source>
        <dbReference type="Proteomes" id="UP000214973"/>
    </source>
</evidence>
<dbReference type="GO" id="GO:0015074">
    <property type="term" value="P:DNA integration"/>
    <property type="evidence" value="ECO:0007669"/>
    <property type="project" value="InterPro"/>
</dbReference>
<feature type="domain" description="Integrase catalytic" evidence="2">
    <location>
        <begin position="177"/>
        <end position="343"/>
    </location>
</feature>
<keyword evidence="1" id="KW-0233">DNA recombination</keyword>
<dbReference type="Gene3D" id="3.30.420.10">
    <property type="entry name" value="Ribonuclease H-like superfamily/Ribonuclease H"/>
    <property type="match status" value="1"/>
</dbReference>
<dbReference type="RefSeq" id="WP_095064756.1">
    <property type="nucleotide sequence ID" value="NZ_LT906470.1"/>
</dbReference>
<dbReference type="SUPFAM" id="SSF53098">
    <property type="entry name" value="Ribonuclease H-like"/>
    <property type="match status" value="1"/>
</dbReference>
<dbReference type="PANTHER" id="PTHR10948">
    <property type="entry name" value="TRANSPOSASE"/>
    <property type="match status" value="1"/>
</dbReference>
<reference evidence="3 5" key="1">
    <citation type="submission" date="2017-06" db="EMBL/GenBank/DDBJ databases">
        <authorList>
            <consortium name="Pathogen Informatics"/>
        </authorList>
    </citation>
    <scope>NUCLEOTIDE SEQUENCE [LARGE SCALE GENOMIC DNA]</scope>
    <source>
        <strain evidence="3 5">NCTC12018</strain>
    </source>
</reference>
<dbReference type="GO" id="GO:0032196">
    <property type="term" value="P:transposition"/>
    <property type="evidence" value="ECO:0007669"/>
    <property type="project" value="TreeGrafter"/>
</dbReference>
<organism evidence="3 5">
    <name type="scientific">Veillonella rodentium</name>
    <dbReference type="NCBI Taxonomy" id="248315"/>
    <lineage>
        <taxon>Bacteria</taxon>
        <taxon>Bacillati</taxon>
        <taxon>Bacillota</taxon>
        <taxon>Negativicutes</taxon>
        <taxon>Veillonellales</taxon>
        <taxon>Veillonellaceae</taxon>
        <taxon>Veillonella</taxon>
    </lineage>
</organism>
<evidence type="ECO:0000256" key="1">
    <source>
        <dbReference type="ARBA" id="ARBA00023172"/>
    </source>
</evidence>
<protein>
    <submittedName>
        <fullName evidence="3">Transposase and inactivated derivatives, IS30 family</fullName>
    </submittedName>
</protein>
<evidence type="ECO:0000259" key="2">
    <source>
        <dbReference type="PROSITE" id="PS50994"/>
    </source>
</evidence>
<dbReference type="GO" id="GO:0003676">
    <property type="term" value="F:nucleic acid binding"/>
    <property type="evidence" value="ECO:0007669"/>
    <property type="project" value="InterPro"/>
</dbReference>
<dbReference type="InterPro" id="IPR012337">
    <property type="entry name" value="RNaseH-like_sf"/>
</dbReference>
<dbReference type="Pfam" id="PF13936">
    <property type="entry name" value="HTH_38"/>
    <property type="match status" value="1"/>
</dbReference>
<keyword evidence="5" id="KW-1185">Reference proteome</keyword>
<dbReference type="KEGG" id="vrm:44547418_01471"/>
<sequence length="358" mass="41571">MDYNNHNTTLRTNKHLNFEERFYLEKRIVLGDSITAISRALGRSRTTIYTELKRGTVIQIRQGKSQLVYLADSGQATYERQRMGSFNTMRVGAIESFINWIESKVLNDHWSFDAAVGYAKHKGLFVRNEMVCAKTLYNYLHKGVLRIKAIDLPLVVRRSQRKSISRKHKRELGKSIELRDPNIETREEFGHWELDTVRGIKDKTDHVLISLLERKSRLYVALRCPSARATDVKETLHAWLNTFKDVNLACLCKTITADNGLEFSEISDLENETLSIYFARPYSAWERGSNERHNGLLRRCIPKGMPIKAVSEETIQRTLQWCNNLPRKLLNYRTPLDVFLEEVNKIVDLDTVQFHIAI</sequence>
<dbReference type="PROSITE" id="PS50994">
    <property type="entry name" value="INTEGRASE"/>
    <property type="match status" value="1"/>
</dbReference>
<dbReference type="Proteomes" id="UP000214973">
    <property type="component" value="Chromosome 1"/>
</dbReference>
<dbReference type="KEGG" id="vrm:44547418_00088"/>
<proteinExistence type="predicted"/>
<gene>
    <name evidence="3" type="ORF">SAMEA44547418_00088</name>
    <name evidence="4" type="ORF">SAMEA44547418_01471</name>
</gene>
<dbReference type="InterPro" id="IPR025246">
    <property type="entry name" value="IS30-like_HTH"/>
</dbReference>
<dbReference type="EMBL" id="LT906470">
    <property type="protein sequence ID" value="SNV54590.1"/>
    <property type="molecule type" value="Genomic_DNA"/>
</dbReference>
<dbReference type="NCBIfam" id="NF033563">
    <property type="entry name" value="transpos_IS30"/>
    <property type="match status" value="1"/>
</dbReference>
<dbReference type="InterPro" id="IPR001584">
    <property type="entry name" value="Integrase_cat-core"/>
</dbReference>
<dbReference type="InterPro" id="IPR036397">
    <property type="entry name" value="RNaseH_sf"/>
</dbReference>